<keyword evidence="3" id="KW-1185">Reference proteome</keyword>
<dbReference type="RefSeq" id="WP_235011639.1">
    <property type="nucleotide sequence ID" value="NZ_FNVA01000005.1"/>
</dbReference>
<feature type="chain" id="PRO_5009292808" description="DUF3108 domain-containing protein" evidence="1">
    <location>
        <begin position="25"/>
        <end position="275"/>
    </location>
</feature>
<sequence length="275" mass="29989">MKASKVLLAKAGLCVAAAMALAQAAPAGAQFLGAPRTPAPQKPIPPLTAPDPAFTYPQHETLSFTVDWRVFTAGVAVFKLDQVGSDVRISTTADTVGAVNMLFPVVDRFQSGFDLKTGCSTGFHKQIQENRRKIATDLTFDYAHGRQLQDERNLVKGTATHKEANIPACVTDDMSAIFYTQSQTLTPGQTVSFPLADSMRTITVGMKVEAKEEIKTPAGTFQTVRVQATADEGVVKNRGSIWIWYTDDARHIPVQMQARLFFGTITFHLQSIDIK</sequence>
<dbReference type="Proteomes" id="UP000236728">
    <property type="component" value="Unassembled WGS sequence"/>
</dbReference>
<feature type="signal peptide" evidence="1">
    <location>
        <begin position="1"/>
        <end position="24"/>
    </location>
</feature>
<dbReference type="InterPro" id="IPR021457">
    <property type="entry name" value="DUF3108"/>
</dbReference>
<dbReference type="EMBL" id="FNVA01000005">
    <property type="protein sequence ID" value="SEG48815.1"/>
    <property type="molecule type" value="Genomic_DNA"/>
</dbReference>
<evidence type="ECO:0008006" key="4">
    <source>
        <dbReference type="Google" id="ProtNLM"/>
    </source>
</evidence>
<dbReference type="AlphaFoldDB" id="A0A1H6ALB2"/>
<protein>
    <recommendedName>
        <fullName evidence="4">DUF3108 domain-containing protein</fullName>
    </recommendedName>
</protein>
<dbReference type="Gene3D" id="2.40.360.20">
    <property type="match status" value="1"/>
</dbReference>
<evidence type="ECO:0000256" key="1">
    <source>
        <dbReference type="SAM" id="SignalP"/>
    </source>
</evidence>
<gene>
    <name evidence="2" type="ORF">SAMN05421819_3205</name>
</gene>
<accession>A0A1H6ALB2</accession>
<proteinExistence type="predicted"/>
<organism evidence="2 3">
    <name type="scientific">Bryocella elongata</name>
    <dbReference type="NCBI Taxonomy" id="863522"/>
    <lineage>
        <taxon>Bacteria</taxon>
        <taxon>Pseudomonadati</taxon>
        <taxon>Acidobacteriota</taxon>
        <taxon>Terriglobia</taxon>
        <taxon>Terriglobales</taxon>
        <taxon>Acidobacteriaceae</taxon>
        <taxon>Bryocella</taxon>
    </lineage>
</organism>
<keyword evidence="1" id="KW-0732">Signal</keyword>
<reference evidence="2 3" key="1">
    <citation type="submission" date="2016-10" db="EMBL/GenBank/DDBJ databases">
        <authorList>
            <person name="de Groot N.N."/>
        </authorList>
    </citation>
    <scope>NUCLEOTIDE SEQUENCE [LARGE SCALE GENOMIC DNA]</scope>
    <source>
        <strain evidence="2 3">DSM 22489</strain>
    </source>
</reference>
<evidence type="ECO:0000313" key="2">
    <source>
        <dbReference type="EMBL" id="SEG48815.1"/>
    </source>
</evidence>
<dbReference type="Pfam" id="PF11306">
    <property type="entry name" value="DUF3108"/>
    <property type="match status" value="1"/>
</dbReference>
<name>A0A1H6ALB2_9BACT</name>
<evidence type="ECO:0000313" key="3">
    <source>
        <dbReference type="Proteomes" id="UP000236728"/>
    </source>
</evidence>